<dbReference type="RefSeq" id="WP_204925609.1">
    <property type="nucleotide sequence ID" value="NZ_JAFEUC010000006.1"/>
</dbReference>
<dbReference type="Proteomes" id="UP001518872">
    <property type="component" value="Unassembled WGS sequence"/>
</dbReference>
<protein>
    <submittedName>
        <fullName evidence="2">DUF2690 domain-containing protein</fullName>
    </submittedName>
</protein>
<keyword evidence="3" id="KW-1185">Reference proteome</keyword>
<dbReference type="InterPro" id="IPR021224">
    <property type="entry name" value="DUF2690"/>
</dbReference>
<proteinExistence type="predicted"/>
<dbReference type="Pfam" id="PF10901">
    <property type="entry name" value="DUF2690"/>
    <property type="match status" value="1"/>
</dbReference>
<evidence type="ECO:0000256" key="1">
    <source>
        <dbReference type="SAM" id="MobiDB-lite"/>
    </source>
</evidence>
<accession>A0ABS2IWP7</accession>
<gene>
    <name evidence="2" type="ORF">JQX11_15270</name>
</gene>
<dbReference type="EMBL" id="JAFEUC010000006">
    <property type="protein sequence ID" value="MBM7077686.1"/>
    <property type="molecule type" value="Genomic_DNA"/>
</dbReference>
<feature type="compositionally biased region" description="Basic and acidic residues" evidence="1">
    <location>
        <begin position="164"/>
        <end position="178"/>
    </location>
</feature>
<feature type="compositionally biased region" description="Low complexity" evidence="1">
    <location>
        <begin position="91"/>
        <end position="116"/>
    </location>
</feature>
<feature type="region of interest" description="Disordered" evidence="1">
    <location>
        <begin position="91"/>
        <end position="132"/>
    </location>
</feature>
<organism evidence="2 3">
    <name type="scientific">Micromonospora humida</name>
    <dbReference type="NCBI Taxonomy" id="2809018"/>
    <lineage>
        <taxon>Bacteria</taxon>
        <taxon>Bacillati</taxon>
        <taxon>Actinomycetota</taxon>
        <taxon>Actinomycetes</taxon>
        <taxon>Micromonosporales</taxon>
        <taxon>Micromonosporaceae</taxon>
        <taxon>Micromonospora</taxon>
    </lineage>
</organism>
<evidence type="ECO:0000313" key="3">
    <source>
        <dbReference type="Proteomes" id="UP001518872"/>
    </source>
</evidence>
<reference evidence="2 3" key="1">
    <citation type="submission" date="2021-02" db="EMBL/GenBank/DDBJ databases">
        <authorList>
            <person name="Ra J.-S."/>
        </authorList>
    </citation>
    <scope>NUCLEOTIDE SEQUENCE [LARGE SCALE GENOMIC DNA]</scope>
    <source>
        <strain evidence="2 3">MMS20-R1-14</strain>
    </source>
</reference>
<sequence>MTGRSGRVGEQVSGEVRHHQFVADLARLRRDAGQPSLRRMSATAHYSHTALAGVLAGTRLPSLELTLAFVRACGGDEAAWRDRWHREAALDRPAGPAADGPALAGPTADGPSDESVPGPPPSPPLAAARRTPGPRWAPLPRWALVAAAGLTVLVAGSVVPMIADREPRTNRPSDRAVDASRPAPTDPAATGGTPVPDGADPQEERCQVDAVSTETVPVPDPDPTQPTYGSLTLRYSPRCQAAWPLFVSTERVPTGATIRLAATRPADGAASRFDYPFMIKSQVYSVFGNVLRTTRGCVSVTVDIAAADNRSVLASARTPCVQLGART</sequence>
<feature type="region of interest" description="Disordered" evidence="1">
    <location>
        <begin position="164"/>
        <end position="227"/>
    </location>
</feature>
<name>A0ABS2IWP7_9ACTN</name>
<comment type="caution">
    <text evidence="2">The sequence shown here is derived from an EMBL/GenBank/DDBJ whole genome shotgun (WGS) entry which is preliminary data.</text>
</comment>
<evidence type="ECO:0000313" key="2">
    <source>
        <dbReference type="EMBL" id="MBM7077686.1"/>
    </source>
</evidence>